<keyword evidence="2" id="KW-0732">Signal</keyword>
<proteinExistence type="predicted"/>
<feature type="region of interest" description="Disordered" evidence="1">
    <location>
        <begin position="86"/>
        <end position="155"/>
    </location>
</feature>
<sequence length="155" mass="16035">MKRIILLASPVMFAAAFAVNAGTLDNGNWSPSGCGKLSEAPAVDSSSIDTINQSIAAVNEWQKQVQSYDECMIKEANADTAAIANSANAQQTQYREASKKVNADAAAGREKFSRQSSSPGTNPGMSNPGMNPGMSNPGMNPGMNNPGSGMGGQGY</sequence>
<name>A0ABY0TCS6_9PROT</name>
<accession>A0ABY0TCS6</accession>
<dbReference type="RefSeq" id="WP_074631875.1">
    <property type="nucleotide sequence ID" value="NZ_FNKY01000001.1"/>
</dbReference>
<feature type="compositionally biased region" description="Basic and acidic residues" evidence="1">
    <location>
        <begin position="96"/>
        <end position="113"/>
    </location>
</feature>
<feature type="chain" id="PRO_5045816989" evidence="2">
    <location>
        <begin position="22"/>
        <end position="155"/>
    </location>
</feature>
<evidence type="ECO:0000313" key="4">
    <source>
        <dbReference type="Proteomes" id="UP000183471"/>
    </source>
</evidence>
<feature type="compositionally biased region" description="Low complexity" evidence="1">
    <location>
        <begin position="116"/>
        <end position="147"/>
    </location>
</feature>
<comment type="caution">
    <text evidence="3">The sequence shown here is derived from an EMBL/GenBank/DDBJ whole genome shotgun (WGS) entry which is preliminary data.</text>
</comment>
<dbReference type="EMBL" id="FNKY01000001">
    <property type="protein sequence ID" value="SDQ63457.1"/>
    <property type="molecule type" value="Genomic_DNA"/>
</dbReference>
<protein>
    <submittedName>
        <fullName evidence="3">Uncharacterized protein</fullName>
    </submittedName>
</protein>
<keyword evidence="4" id="KW-1185">Reference proteome</keyword>
<evidence type="ECO:0000256" key="2">
    <source>
        <dbReference type="SAM" id="SignalP"/>
    </source>
</evidence>
<evidence type="ECO:0000313" key="3">
    <source>
        <dbReference type="EMBL" id="SDQ63457.1"/>
    </source>
</evidence>
<feature type="signal peptide" evidence="2">
    <location>
        <begin position="1"/>
        <end position="21"/>
    </location>
</feature>
<organism evidence="3 4">
    <name type="scientific">Nitrosospira multiformis</name>
    <dbReference type="NCBI Taxonomy" id="1231"/>
    <lineage>
        <taxon>Bacteria</taxon>
        <taxon>Pseudomonadati</taxon>
        <taxon>Pseudomonadota</taxon>
        <taxon>Betaproteobacteria</taxon>
        <taxon>Nitrosomonadales</taxon>
        <taxon>Nitrosomonadaceae</taxon>
        <taxon>Nitrosospira</taxon>
    </lineage>
</organism>
<reference evidence="3 4" key="1">
    <citation type="submission" date="2016-10" db="EMBL/GenBank/DDBJ databases">
        <authorList>
            <person name="Varghese N."/>
            <person name="Submissions S."/>
        </authorList>
    </citation>
    <scope>NUCLEOTIDE SEQUENCE [LARGE SCALE GENOMIC DNA]</scope>
    <source>
        <strain evidence="3 4">Nl1</strain>
    </source>
</reference>
<evidence type="ECO:0000256" key="1">
    <source>
        <dbReference type="SAM" id="MobiDB-lite"/>
    </source>
</evidence>
<gene>
    <name evidence="3" type="ORF">SAMN05216402_1636</name>
</gene>
<dbReference type="Proteomes" id="UP000183471">
    <property type="component" value="Unassembled WGS sequence"/>
</dbReference>